<dbReference type="InterPro" id="IPR002161">
    <property type="entry name" value="PdxT/SNO"/>
</dbReference>
<dbReference type="GO" id="GO:0004359">
    <property type="term" value="F:glutaminase activity"/>
    <property type="evidence" value="ECO:0007669"/>
    <property type="project" value="InterPro"/>
</dbReference>
<evidence type="ECO:0000313" key="3">
    <source>
        <dbReference type="EnsemblMetazoa" id="G5028.1:cds"/>
    </source>
</evidence>
<dbReference type="PANTHER" id="PTHR31559">
    <property type="entry name" value="PYRIDOXAL 5'-PHOSPHATE SYNTHASE SUBUNIT SNO"/>
    <property type="match status" value="1"/>
</dbReference>
<evidence type="ECO:0000259" key="2">
    <source>
        <dbReference type="Pfam" id="PF09825"/>
    </source>
</evidence>
<dbReference type="Pfam" id="PF09825">
    <property type="entry name" value="BPL_N"/>
    <property type="match status" value="2"/>
</dbReference>
<dbReference type="AlphaFoldDB" id="A0A8W8N2H6"/>
<dbReference type="Gene3D" id="3.40.50.880">
    <property type="match status" value="1"/>
</dbReference>
<dbReference type="GO" id="GO:1903600">
    <property type="term" value="C:glutaminase complex"/>
    <property type="evidence" value="ECO:0007669"/>
    <property type="project" value="TreeGrafter"/>
</dbReference>
<dbReference type="InterPro" id="IPR019197">
    <property type="entry name" value="Biotin-prot_ligase_N"/>
</dbReference>
<dbReference type="GO" id="GO:0042823">
    <property type="term" value="P:pyridoxal phosphate biosynthetic process"/>
    <property type="evidence" value="ECO:0007669"/>
    <property type="project" value="InterPro"/>
</dbReference>
<dbReference type="EnsemblMetazoa" id="G5028.1">
    <property type="protein sequence ID" value="G5028.1:cds"/>
    <property type="gene ID" value="G5028"/>
</dbReference>
<dbReference type="CDD" id="cd03144">
    <property type="entry name" value="GATase1_ScBLP_like"/>
    <property type="match status" value="1"/>
</dbReference>
<organism evidence="3 4">
    <name type="scientific">Magallana gigas</name>
    <name type="common">Pacific oyster</name>
    <name type="synonym">Crassostrea gigas</name>
    <dbReference type="NCBI Taxonomy" id="29159"/>
    <lineage>
        <taxon>Eukaryota</taxon>
        <taxon>Metazoa</taxon>
        <taxon>Spiralia</taxon>
        <taxon>Lophotrochozoa</taxon>
        <taxon>Mollusca</taxon>
        <taxon>Bivalvia</taxon>
        <taxon>Autobranchia</taxon>
        <taxon>Pteriomorphia</taxon>
        <taxon>Ostreida</taxon>
        <taxon>Ostreoidea</taxon>
        <taxon>Ostreidae</taxon>
        <taxon>Magallana</taxon>
    </lineage>
</organism>
<feature type="domain" description="Biotin-protein ligase N-terminal" evidence="2">
    <location>
        <begin position="249"/>
        <end position="309"/>
    </location>
</feature>
<dbReference type="Proteomes" id="UP000005408">
    <property type="component" value="Unassembled WGS sequence"/>
</dbReference>
<reference evidence="3" key="1">
    <citation type="submission" date="2022-08" db="UniProtKB">
        <authorList>
            <consortium name="EnsemblMetazoa"/>
        </authorList>
    </citation>
    <scope>IDENTIFICATION</scope>
    <source>
        <strain evidence="3">05x7-T-G4-1.051#20</strain>
    </source>
</reference>
<dbReference type="PIRSF" id="PIRSF016642">
    <property type="entry name" value="UCP016642"/>
    <property type="match status" value="1"/>
</dbReference>
<feature type="domain" description="Biotin-protein ligase N-terminal" evidence="2">
    <location>
        <begin position="9"/>
        <end position="233"/>
    </location>
</feature>
<accession>A0A8W8N2H6</accession>
<dbReference type="GO" id="GO:0008614">
    <property type="term" value="P:pyridoxine metabolic process"/>
    <property type="evidence" value="ECO:0007669"/>
    <property type="project" value="TreeGrafter"/>
</dbReference>
<evidence type="ECO:0000313" key="4">
    <source>
        <dbReference type="Proteomes" id="UP000005408"/>
    </source>
</evidence>
<keyword evidence="4" id="KW-1185">Reference proteome</keyword>
<evidence type="ECO:0000256" key="1">
    <source>
        <dbReference type="ARBA" id="ARBA00022962"/>
    </source>
</evidence>
<dbReference type="InterPro" id="IPR029062">
    <property type="entry name" value="Class_I_gatase-like"/>
</dbReference>
<dbReference type="GO" id="GO:0005829">
    <property type="term" value="C:cytosol"/>
    <property type="evidence" value="ECO:0007669"/>
    <property type="project" value="TreeGrafter"/>
</dbReference>
<dbReference type="SUPFAM" id="SSF52317">
    <property type="entry name" value="Class I glutamine amidotransferase-like"/>
    <property type="match status" value="1"/>
</dbReference>
<protein>
    <recommendedName>
        <fullName evidence="2">Biotin-protein ligase N-terminal domain-containing protein</fullName>
    </recommendedName>
</protein>
<dbReference type="InterPro" id="IPR015834">
    <property type="entry name" value="UCP016642"/>
</dbReference>
<dbReference type="PANTHER" id="PTHR31559:SF0">
    <property type="entry name" value="PYRIDOXAL 5'-PHOSPHATE SYNTHASE SUBUNIT SNO1-RELATED"/>
    <property type="match status" value="1"/>
</dbReference>
<proteinExistence type="predicted"/>
<keyword evidence="1" id="KW-0315">Glutamine amidotransferase</keyword>
<sequence>MAGPAKRVIYVYRGLGALEENTKVLMSQLQRFVNTKIHSVQFISPEETIKGAWCDEAALYVIGGGYDLGLIKALGPEGTNKIQQYVHQGGSYLGICSGAYFASSYIEFDKDGPLEVCGDRQLKFYPGGKIGPLFGPYKYNSDFGSRAVLLSCQIPQPIQLANGCSNGLKPRKLDQFYAYFSGGGAFCPYPKGNFETRKNLDSYHKENGLPSEDQTYSIELVKSDGHLPLESNHKKEEAISCPKSSPIESDVEVLCSYSDIKGAPAAIVKCRVGKGQAVLSSVHVEYDSQCLDNKDVYLKPIIDTLKDFNTEQMCLADLDLLSFTLGPRSFHL</sequence>
<name>A0A8W8N2H6_MAGGI</name>